<evidence type="ECO:0000256" key="12">
    <source>
        <dbReference type="NCBIfam" id="TIGR01296"/>
    </source>
</evidence>
<keyword evidence="5" id="KW-0791">Threonine biosynthesis</keyword>
<keyword evidence="4" id="KW-0028">Amino-acid biosynthesis</keyword>
<evidence type="ECO:0000256" key="8">
    <source>
        <dbReference type="ARBA" id="ARBA00023002"/>
    </source>
</evidence>
<evidence type="ECO:0000256" key="9">
    <source>
        <dbReference type="ARBA" id="ARBA00023154"/>
    </source>
</evidence>
<evidence type="ECO:0000256" key="2">
    <source>
        <dbReference type="ARBA" id="ARBA00011738"/>
    </source>
</evidence>
<evidence type="ECO:0000256" key="11">
    <source>
        <dbReference type="ARBA" id="ARBA00047891"/>
    </source>
</evidence>
<evidence type="ECO:0000313" key="14">
    <source>
        <dbReference type="EMBL" id="MFD2262209.1"/>
    </source>
</evidence>
<dbReference type="Gene3D" id="3.40.50.720">
    <property type="entry name" value="NAD(P)-binding Rossmann-like Domain"/>
    <property type="match status" value="1"/>
</dbReference>
<proteinExistence type="inferred from homology"/>
<dbReference type="SMART" id="SM00859">
    <property type="entry name" value="Semialdhyde_dh"/>
    <property type="match status" value="1"/>
</dbReference>
<comment type="caution">
    <text evidence="14">The sequence shown here is derived from an EMBL/GenBank/DDBJ whole genome shotgun (WGS) entry which is preliminary data.</text>
</comment>
<comment type="catalytic activity">
    <reaction evidence="11">
        <text>L-aspartate 4-semialdehyde + phosphate + NADP(+) = 4-phospho-L-aspartate + NADPH + H(+)</text>
        <dbReference type="Rhea" id="RHEA:24284"/>
        <dbReference type="ChEBI" id="CHEBI:15378"/>
        <dbReference type="ChEBI" id="CHEBI:43474"/>
        <dbReference type="ChEBI" id="CHEBI:57535"/>
        <dbReference type="ChEBI" id="CHEBI:57783"/>
        <dbReference type="ChEBI" id="CHEBI:58349"/>
        <dbReference type="ChEBI" id="CHEBI:537519"/>
        <dbReference type="EC" id="1.2.1.11"/>
    </reaction>
</comment>
<dbReference type="CDD" id="cd18131">
    <property type="entry name" value="ASADH_C_bac_euk_like"/>
    <property type="match status" value="1"/>
</dbReference>
<name>A0ABW5DP04_9PROT</name>
<dbReference type="NCBIfam" id="NF011456">
    <property type="entry name" value="PRK14874.1"/>
    <property type="match status" value="1"/>
</dbReference>
<reference evidence="15" key="1">
    <citation type="journal article" date="2019" name="Int. J. Syst. Evol. Microbiol.">
        <title>The Global Catalogue of Microorganisms (GCM) 10K type strain sequencing project: providing services to taxonomists for standard genome sequencing and annotation.</title>
        <authorList>
            <consortium name="The Broad Institute Genomics Platform"/>
            <consortium name="The Broad Institute Genome Sequencing Center for Infectious Disease"/>
            <person name="Wu L."/>
            <person name="Ma J."/>
        </authorList>
    </citation>
    <scope>NUCLEOTIDE SEQUENCE [LARGE SCALE GENOMIC DNA]</scope>
    <source>
        <strain evidence="15">CGMCC 1.19062</strain>
    </source>
</reference>
<dbReference type="NCBIfam" id="TIGR01296">
    <property type="entry name" value="asd_B"/>
    <property type="match status" value="1"/>
</dbReference>
<dbReference type="InterPro" id="IPR000534">
    <property type="entry name" value="Semialdehyde_DH_NAD-bd"/>
</dbReference>
<accession>A0ABW5DP04</accession>
<keyword evidence="8 14" id="KW-0560">Oxidoreductase</keyword>
<dbReference type="SUPFAM" id="SSF55347">
    <property type="entry name" value="Glyceraldehyde-3-phosphate dehydrogenase-like, C-terminal domain"/>
    <property type="match status" value="1"/>
</dbReference>
<organism evidence="14 15">
    <name type="scientific">Lacibacterium aquatile</name>
    <dbReference type="NCBI Taxonomy" id="1168082"/>
    <lineage>
        <taxon>Bacteria</taxon>
        <taxon>Pseudomonadati</taxon>
        <taxon>Pseudomonadota</taxon>
        <taxon>Alphaproteobacteria</taxon>
        <taxon>Rhodospirillales</taxon>
        <taxon>Rhodospirillaceae</taxon>
    </lineage>
</organism>
<dbReference type="Pfam" id="PF02774">
    <property type="entry name" value="Semialdhyde_dhC"/>
    <property type="match status" value="1"/>
</dbReference>
<dbReference type="InterPro" id="IPR005986">
    <property type="entry name" value="Asp_semialdehyde_DH_beta"/>
</dbReference>
<keyword evidence="6" id="KW-0521">NADP</keyword>
<evidence type="ECO:0000256" key="1">
    <source>
        <dbReference type="ARBA" id="ARBA00010584"/>
    </source>
</evidence>
<dbReference type="PIRSF" id="PIRSF000148">
    <property type="entry name" value="ASA_dh"/>
    <property type="match status" value="1"/>
</dbReference>
<dbReference type="InterPro" id="IPR012280">
    <property type="entry name" value="Semialdhyde_DH_dimer_dom"/>
</dbReference>
<dbReference type="Proteomes" id="UP001597295">
    <property type="component" value="Unassembled WGS sequence"/>
</dbReference>
<dbReference type="RefSeq" id="WP_379875126.1">
    <property type="nucleotide sequence ID" value="NZ_JBHUIP010000003.1"/>
</dbReference>
<dbReference type="Gene3D" id="3.30.360.10">
    <property type="entry name" value="Dihydrodipicolinate Reductase, domain 2"/>
    <property type="match status" value="1"/>
</dbReference>
<keyword evidence="10" id="KW-0486">Methionine biosynthesis</keyword>
<evidence type="ECO:0000256" key="5">
    <source>
        <dbReference type="ARBA" id="ARBA00022697"/>
    </source>
</evidence>
<dbReference type="GO" id="GO:0004073">
    <property type="term" value="F:aspartate-semialdehyde dehydrogenase activity"/>
    <property type="evidence" value="ECO:0007669"/>
    <property type="project" value="UniProtKB-EC"/>
</dbReference>
<dbReference type="PANTHER" id="PTHR46278">
    <property type="entry name" value="DEHYDROGENASE, PUTATIVE-RELATED"/>
    <property type="match status" value="1"/>
</dbReference>
<protein>
    <recommendedName>
        <fullName evidence="3 12">Aspartate-semialdehyde dehydrogenase</fullName>
        <ecNumber evidence="3 12">1.2.1.11</ecNumber>
    </recommendedName>
</protein>
<comment type="similarity">
    <text evidence="1">Belongs to the aspartate-semialdehyde dehydrogenase family.</text>
</comment>
<dbReference type="EC" id="1.2.1.11" evidence="3 12"/>
<comment type="subunit">
    <text evidence="2">Homodimer.</text>
</comment>
<dbReference type="EMBL" id="JBHUIP010000003">
    <property type="protein sequence ID" value="MFD2262209.1"/>
    <property type="molecule type" value="Genomic_DNA"/>
</dbReference>
<dbReference type="PANTHER" id="PTHR46278:SF2">
    <property type="entry name" value="ASPARTATE-SEMIALDEHYDE DEHYDROGENASE"/>
    <property type="match status" value="1"/>
</dbReference>
<evidence type="ECO:0000256" key="7">
    <source>
        <dbReference type="ARBA" id="ARBA00022915"/>
    </source>
</evidence>
<dbReference type="Pfam" id="PF01118">
    <property type="entry name" value="Semialdhyde_dh"/>
    <property type="match status" value="1"/>
</dbReference>
<evidence type="ECO:0000256" key="6">
    <source>
        <dbReference type="ARBA" id="ARBA00022857"/>
    </source>
</evidence>
<keyword evidence="15" id="KW-1185">Reference proteome</keyword>
<gene>
    <name evidence="14" type="ORF">ACFSM5_04865</name>
</gene>
<evidence type="ECO:0000256" key="4">
    <source>
        <dbReference type="ARBA" id="ARBA00022605"/>
    </source>
</evidence>
<evidence type="ECO:0000313" key="15">
    <source>
        <dbReference type="Proteomes" id="UP001597295"/>
    </source>
</evidence>
<dbReference type="SUPFAM" id="SSF51735">
    <property type="entry name" value="NAD(P)-binding Rossmann-fold domains"/>
    <property type="match status" value="1"/>
</dbReference>
<keyword evidence="7" id="KW-0220">Diaminopimelate biosynthesis</keyword>
<feature type="domain" description="Semialdehyde dehydrogenase NAD-binding" evidence="13">
    <location>
        <begin position="4"/>
        <end position="121"/>
    </location>
</feature>
<sequence>MAASIAVIGATGSVGREILMILAEQELAEAADIVALASDRSVGQEASFGEDDELIVRSLKEFDFAGIQYAFFAIDAAETKPYALKAAAAGAMVIDCSPAFRLEPGVPLIVPEVNAAALSGAKKKIVANPSPLAIMIAAVVQPLHAAAHAKRAVVTAMQPVSGLGRSAMDELFNQTRAVFVNDPLKPEHFTKQIAFNVIPHVGDIQKDGETTEEATLAGEARKLIHPDFALTATCVRVPVFIGQSATVTIEFENALSVEAAREHLKRSGITVIDHRADEGYVTPVEVAGDDPVFVSRVREDKSVPHGLTLWCATDNLRKGAALNAVQIFEALQKKKKTH</sequence>
<dbReference type="InterPro" id="IPR036291">
    <property type="entry name" value="NAD(P)-bd_dom_sf"/>
</dbReference>
<evidence type="ECO:0000259" key="13">
    <source>
        <dbReference type="SMART" id="SM00859"/>
    </source>
</evidence>
<evidence type="ECO:0000256" key="10">
    <source>
        <dbReference type="ARBA" id="ARBA00023167"/>
    </source>
</evidence>
<keyword evidence="9" id="KW-0457">Lysine biosynthesis</keyword>
<evidence type="ECO:0000256" key="3">
    <source>
        <dbReference type="ARBA" id="ARBA00013120"/>
    </source>
</evidence>